<dbReference type="AlphaFoldDB" id="A0A2N4TYY4"/>
<dbReference type="OrthoDB" id="8679153at2"/>
<dbReference type="RefSeq" id="WP_102075835.1">
    <property type="nucleotide sequence ID" value="NZ_PDNW01000034.1"/>
</dbReference>
<dbReference type="PANTHER" id="PTHR42928">
    <property type="entry name" value="TRICARBOXYLATE-BINDING PROTEIN"/>
    <property type="match status" value="1"/>
</dbReference>
<dbReference type="Gene3D" id="3.40.190.150">
    <property type="entry name" value="Bordetella uptake gene, domain 1"/>
    <property type="match status" value="1"/>
</dbReference>
<keyword evidence="4" id="KW-1185">Reference proteome</keyword>
<dbReference type="PIRSF" id="PIRSF017082">
    <property type="entry name" value="YflP"/>
    <property type="match status" value="1"/>
</dbReference>
<evidence type="ECO:0000256" key="2">
    <source>
        <dbReference type="SAM" id="SignalP"/>
    </source>
</evidence>
<dbReference type="CDD" id="cd13578">
    <property type="entry name" value="PBP2_Bug27"/>
    <property type="match status" value="1"/>
</dbReference>
<dbReference type="Pfam" id="PF03401">
    <property type="entry name" value="TctC"/>
    <property type="match status" value="1"/>
</dbReference>
<dbReference type="InterPro" id="IPR042100">
    <property type="entry name" value="Bug_dom1"/>
</dbReference>
<comment type="caution">
    <text evidence="3">The sequence shown here is derived from an EMBL/GenBank/DDBJ whole genome shotgun (WGS) entry which is preliminary data.</text>
</comment>
<keyword evidence="2" id="KW-0732">Signal</keyword>
<evidence type="ECO:0000256" key="1">
    <source>
        <dbReference type="ARBA" id="ARBA00006987"/>
    </source>
</evidence>
<dbReference type="PANTHER" id="PTHR42928:SF5">
    <property type="entry name" value="BLR1237 PROTEIN"/>
    <property type="match status" value="1"/>
</dbReference>
<organism evidence="3 4">
    <name type="scientific">Pollutimonas subterranea</name>
    <dbReference type="NCBI Taxonomy" id="2045210"/>
    <lineage>
        <taxon>Bacteria</taxon>
        <taxon>Pseudomonadati</taxon>
        <taxon>Pseudomonadota</taxon>
        <taxon>Betaproteobacteria</taxon>
        <taxon>Burkholderiales</taxon>
        <taxon>Alcaligenaceae</taxon>
        <taxon>Pollutimonas</taxon>
    </lineage>
</organism>
<dbReference type="EMBL" id="PDNW01000034">
    <property type="protein sequence ID" value="PLC47974.1"/>
    <property type="molecule type" value="Genomic_DNA"/>
</dbReference>
<proteinExistence type="inferred from homology"/>
<name>A0A2N4TYY4_9BURK</name>
<comment type="similarity">
    <text evidence="1">Belongs to the UPF0065 (bug) family.</text>
</comment>
<dbReference type="SUPFAM" id="SSF53850">
    <property type="entry name" value="Periplasmic binding protein-like II"/>
    <property type="match status" value="1"/>
</dbReference>
<evidence type="ECO:0000313" key="4">
    <source>
        <dbReference type="Proteomes" id="UP000234190"/>
    </source>
</evidence>
<feature type="chain" id="PRO_5014846537" evidence="2">
    <location>
        <begin position="27"/>
        <end position="325"/>
    </location>
</feature>
<dbReference type="InterPro" id="IPR005064">
    <property type="entry name" value="BUG"/>
</dbReference>
<reference evidence="3 4" key="1">
    <citation type="submission" date="2017-10" db="EMBL/GenBank/DDBJ databases">
        <title>Two draft genome sequences of Pusillimonas sp. strains isolated from a nitrate- and radionuclide-contaminated groundwater in Russia.</title>
        <authorList>
            <person name="Grouzdev D.S."/>
            <person name="Tourova T.P."/>
            <person name="Goeva M.A."/>
            <person name="Babich T.L."/>
            <person name="Sokolova D.S."/>
            <person name="Abdullin R."/>
            <person name="Poltaraus A.B."/>
            <person name="Toshchakov S.V."/>
            <person name="Nazina T.N."/>
        </authorList>
    </citation>
    <scope>NUCLEOTIDE SEQUENCE [LARGE SCALE GENOMIC DNA]</scope>
    <source>
        <strain evidence="3 4">JR1/69-3-13</strain>
    </source>
</reference>
<gene>
    <name evidence="3" type="ORF">CR159_20640</name>
</gene>
<feature type="signal peptide" evidence="2">
    <location>
        <begin position="1"/>
        <end position="26"/>
    </location>
</feature>
<accession>A0A2N4TYY4</accession>
<protein>
    <submittedName>
        <fullName evidence="3">MFS transporter</fullName>
    </submittedName>
</protein>
<sequence length="325" mass="34562">MFIKKRRLGLLAAVTASVLISATAHADNYPDKPIRVVVPFPAGGFVDGLARPMMPLMSERLGQQIIIDNKGGAGGTIGTAEAARAQPDGYTFLMVFDSHAVNPHIYSNLAYDSEKDLAAVSRLVRNPLVLLAHPSVQANSVQELVELAKKDPESISYATVGPGSSNHLTAELFARQAGVKLTHIPYRGGGPAQTDLLGGHVSIMFLSSSLAIPHVKSGKLKALAVTSAERSPALADTPTLIESGFADFDVQSWVGLLAPAGTPAPVLARWGEEATHVLNSPEMQDRFKQQGLEVVADSPESFAAFLKKEGDRWGSLIKELGIQIN</sequence>
<dbReference type="Proteomes" id="UP000234190">
    <property type="component" value="Unassembled WGS sequence"/>
</dbReference>
<dbReference type="Gene3D" id="3.40.190.10">
    <property type="entry name" value="Periplasmic binding protein-like II"/>
    <property type="match status" value="1"/>
</dbReference>
<evidence type="ECO:0000313" key="3">
    <source>
        <dbReference type="EMBL" id="PLC47974.1"/>
    </source>
</evidence>